<feature type="region of interest" description="Disordered" evidence="3">
    <location>
        <begin position="64"/>
        <end position="92"/>
    </location>
</feature>
<name>A0A2S6NKA4_RHOGL</name>
<dbReference type="EMBL" id="NHRY01000074">
    <property type="protein sequence ID" value="PPQ35360.1"/>
    <property type="molecule type" value="Genomic_DNA"/>
</dbReference>
<comment type="similarity">
    <text evidence="1 2">Belongs to the OprB family.</text>
</comment>
<evidence type="ECO:0000256" key="3">
    <source>
        <dbReference type="SAM" id="MobiDB-lite"/>
    </source>
</evidence>
<dbReference type="PANTHER" id="PTHR37944:SF1">
    <property type="entry name" value="PORIN B"/>
    <property type="match status" value="1"/>
</dbReference>
<dbReference type="InterPro" id="IPR007049">
    <property type="entry name" value="Carb-sel_porin_OprB"/>
</dbReference>
<reference evidence="4 5" key="1">
    <citation type="journal article" date="2018" name="Arch. Microbiol.">
        <title>New insights into the metabolic potential of the phototrophic purple bacterium Rhodopila globiformis DSM 161(T) from its draft genome sequence and evidence for a vanadium-dependent nitrogenase.</title>
        <authorList>
            <person name="Imhoff J.F."/>
            <person name="Rahn T."/>
            <person name="Kunzel S."/>
            <person name="Neulinger S.C."/>
        </authorList>
    </citation>
    <scope>NUCLEOTIDE SEQUENCE [LARGE SCALE GENOMIC DNA]</scope>
    <source>
        <strain evidence="4 5">DSM 161</strain>
    </source>
</reference>
<dbReference type="InterPro" id="IPR038673">
    <property type="entry name" value="OprB_sf"/>
</dbReference>
<keyword evidence="5" id="KW-1185">Reference proteome</keyword>
<feature type="compositionally biased region" description="Low complexity" evidence="3">
    <location>
        <begin position="70"/>
        <end position="91"/>
    </location>
</feature>
<organism evidence="4 5">
    <name type="scientific">Rhodopila globiformis</name>
    <name type="common">Rhodopseudomonas globiformis</name>
    <dbReference type="NCBI Taxonomy" id="1071"/>
    <lineage>
        <taxon>Bacteria</taxon>
        <taxon>Pseudomonadati</taxon>
        <taxon>Pseudomonadota</taxon>
        <taxon>Alphaproteobacteria</taxon>
        <taxon>Acetobacterales</taxon>
        <taxon>Acetobacteraceae</taxon>
        <taxon>Rhodopila</taxon>
    </lineage>
</organism>
<dbReference type="InterPro" id="IPR052932">
    <property type="entry name" value="OprB_Porin"/>
</dbReference>
<evidence type="ECO:0000256" key="2">
    <source>
        <dbReference type="RuleBase" id="RU363072"/>
    </source>
</evidence>
<proteinExistence type="inferred from homology"/>
<dbReference type="GO" id="GO:0016020">
    <property type="term" value="C:membrane"/>
    <property type="evidence" value="ECO:0007669"/>
    <property type="project" value="InterPro"/>
</dbReference>
<dbReference type="GO" id="GO:0008643">
    <property type="term" value="P:carbohydrate transport"/>
    <property type="evidence" value="ECO:0007669"/>
    <property type="project" value="InterPro"/>
</dbReference>
<evidence type="ECO:0000313" key="5">
    <source>
        <dbReference type="Proteomes" id="UP000239724"/>
    </source>
</evidence>
<protein>
    <submittedName>
        <fullName evidence="4">Uncharacterized protein</fullName>
    </submittedName>
</protein>
<evidence type="ECO:0000313" key="4">
    <source>
        <dbReference type="EMBL" id="PPQ35360.1"/>
    </source>
</evidence>
<comment type="caution">
    <text evidence="4">The sequence shown here is derived from an EMBL/GenBank/DDBJ whole genome shotgun (WGS) entry which is preliminary data.</text>
</comment>
<dbReference type="AlphaFoldDB" id="A0A2S6NKA4"/>
<dbReference type="Gene3D" id="2.40.160.180">
    <property type="entry name" value="Carbohydrate-selective porin OprB"/>
    <property type="match status" value="1"/>
</dbReference>
<dbReference type="Pfam" id="PF04966">
    <property type="entry name" value="OprB"/>
    <property type="match status" value="1"/>
</dbReference>
<gene>
    <name evidence="4" type="ORF">CCS01_07690</name>
</gene>
<evidence type="ECO:0000256" key="1">
    <source>
        <dbReference type="ARBA" id="ARBA00008769"/>
    </source>
</evidence>
<sequence length="470" mass="50357">MAWSFWQQRHPKLASVMARETHGTMRNAVAPLWQGRGFLNRRPRSLAVGSLLLFVSAAASAQTAPGSGGQTLPAEPPAQQTPTAQPGAQPTGNLILSIWNQDTLTDDWNGWRKRLLDAGVVLGLQEQSELWGNMTGGLRQGVVYDGLTTASVQLDLGRLLGWDDMTFFVSGYQIHGRGPSENLVGNLQFLSNVEATRDTKLYALWLEQKFLRGRLTLRLGQEGANDQMMITQYGALFLNASFGYPALAAVDLPDGGPNYPLAAPFVRAQYEATSKITAIGAVFTADPARSGLGDPDMRDKGGVAFRLNDHVLVFTELWYALNQEEGAPGLPGTYKLGAWFASGHLNSPVLASNGLPLASPASSGMPLGHATDYAVYGIVDQLVRRNPGSKDKGIGVFLQVKGAPGNCNLSNLFIEGGLNWTAPLSGRDNDAFGWALRILASARPPCASAATRCSIPAPASPMPATRRWSS</sequence>
<dbReference type="PANTHER" id="PTHR37944">
    <property type="entry name" value="PORIN B"/>
    <property type="match status" value="1"/>
</dbReference>
<accession>A0A2S6NKA4</accession>
<dbReference type="GO" id="GO:0015288">
    <property type="term" value="F:porin activity"/>
    <property type="evidence" value="ECO:0007669"/>
    <property type="project" value="InterPro"/>
</dbReference>
<dbReference type="Proteomes" id="UP000239724">
    <property type="component" value="Unassembled WGS sequence"/>
</dbReference>